<protein>
    <submittedName>
        <fullName evidence="1">Uncharacterized protein</fullName>
    </submittedName>
</protein>
<evidence type="ECO:0000313" key="1">
    <source>
        <dbReference type="EMBL" id="JAD32361.1"/>
    </source>
</evidence>
<dbReference type="AlphaFoldDB" id="A0A0A8Z0M6"/>
<dbReference type="EMBL" id="GBRH01265534">
    <property type="protein sequence ID" value="JAD32361.1"/>
    <property type="molecule type" value="Transcribed_RNA"/>
</dbReference>
<reference evidence="1" key="2">
    <citation type="journal article" date="2015" name="Data Brief">
        <title>Shoot transcriptome of the giant reed, Arundo donax.</title>
        <authorList>
            <person name="Barrero R.A."/>
            <person name="Guerrero F.D."/>
            <person name="Moolhuijzen P."/>
            <person name="Goolsby J.A."/>
            <person name="Tidwell J."/>
            <person name="Bellgard S.E."/>
            <person name="Bellgard M.I."/>
        </authorList>
    </citation>
    <scope>NUCLEOTIDE SEQUENCE</scope>
    <source>
        <tissue evidence="1">Shoot tissue taken approximately 20 cm above the soil surface</tissue>
    </source>
</reference>
<organism evidence="1">
    <name type="scientific">Arundo donax</name>
    <name type="common">Giant reed</name>
    <name type="synonym">Donax arundinaceus</name>
    <dbReference type="NCBI Taxonomy" id="35708"/>
    <lineage>
        <taxon>Eukaryota</taxon>
        <taxon>Viridiplantae</taxon>
        <taxon>Streptophyta</taxon>
        <taxon>Embryophyta</taxon>
        <taxon>Tracheophyta</taxon>
        <taxon>Spermatophyta</taxon>
        <taxon>Magnoliopsida</taxon>
        <taxon>Liliopsida</taxon>
        <taxon>Poales</taxon>
        <taxon>Poaceae</taxon>
        <taxon>PACMAD clade</taxon>
        <taxon>Arundinoideae</taxon>
        <taxon>Arundineae</taxon>
        <taxon>Arundo</taxon>
    </lineage>
</organism>
<reference evidence="1" key="1">
    <citation type="submission" date="2014-09" db="EMBL/GenBank/DDBJ databases">
        <authorList>
            <person name="Magalhaes I.L.F."/>
            <person name="Oliveira U."/>
            <person name="Santos F.R."/>
            <person name="Vidigal T.H.D.A."/>
            <person name="Brescovit A.D."/>
            <person name="Santos A.J."/>
        </authorList>
    </citation>
    <scope>NUCLEOTIDE SEQUENCE</scope>
    <source>
        <tissue evidence="1">Shoot tissue taken approximately 20 cm above the soil surface</tissue>
    </source>
</reference>
<name>A0A0A8Z0M6_ARUDO</name>
<proteinExistence type="predicted"/>
<sequence length="36" mass="4389">MWMVQFHETEEEFQLVQYAVIPTELFRRLQCKSSLA</sequence>
<accession>A0A0A8Z0M6</accession>